<comment type="caution">
    <text evidence="2">The sequence shown here is derived from an EMBL/GenBank/DDBJ whole genome shotgun (WGS) entry which is preliminary data.</text>
</comment>
<protein>
    <submittedName>
        <fullName evidence="2">Cupin domain-containing protein</fullName>
    </submittedName>
</protein>
<dbReference type="InterPro" id="IPR013096">
    <property type="entry name" value="Cupin_2"/>
</dbReference>
<evidence type="ECO:0000259" key="1">
    <source>
        <dbReference type="Pfam" id="PF07883"/>
    </source>
</evidence>
<dbReference type="CDD" id="cd06981">
    <property type="entry name" value="cupin_reut_a1446"/>
    <property type="match status" value="1"/>
</dbReference>
<feature type="domain" description="Cupin type-2" evidence="1">
    <location>
        <begin position="35"/>
        <end position="102"/>
    </location>
</feature>
<dbReference type="InterPro" id="IPR011051">
    <property type="entry name" value="RmlC_Cupin_sf"/>
</dbReference>
<reference evidence="2 3" key="1">
    <citation type="submission" date="2020-07" db="EMBL/GenBank/DDBJ databases">
        <title>Vibrio marinisediminis sp. nov., isolated from marine sediment.</title>
        <authorList>
            <person name="Ji X."/>
        </authorList>
    </citation>
    <scope>NUCLEOTIDE SEQUENCE [LARGE SCALE GENOMIC DNA]</scope>
    <source>
        <strain evidence="2 3">404</strain>
    </source>
</reference>
<proteinExistence type="predicted"/>
<gene>
    <name evidence="2" type="ORF">H2O73_02215</name>
</gene>
<keyword evidence="3" id="KW-1185">Reference proteome</keyword>
<sequence length="105" mass="12092">MNNLFSHIPQSLEQELFEDIVKNEHVRIERIVSNGQGSPEHGWYDQVDNEWVLVLSGFGIIEYPYGNAVKLKQGDYLTIPAHQKHRVKSTSPTEPTIWLAIFFPT</sequence>
<evidence type="ECO:0000313" key="2">
    <source>
        <dbReference type="EMBL" id="MBA5761143.1"/>
    </source>
</evidence>
<accession>A0A7W2FN40</accession>
<dbReference type="AlphaFoldDB" id="A0A7W2FN40"/>
<organism evidence="2 3">
    <name type="scientific">Vibrio marinisediminis</name>
    <dbReference type="NCBI Taxonomy" id="2758441"/>
    <lineage>
        <taxon>Bacteria</taxon>
        <taxon>Pseudomonadati</taxon>
        <taxon>Pseudomonadota</taxon>
        <taxon>Gammaproteobacteria</taxon>
        <taxon>Vibrionales</taxon>
        <taxon>Vibrionaceae</taxon>
        <taxon>Vibrio</taxon>
    </lineage>
</organism>
<dbReference type="SUPFAM" id="SSF51182">
    <property type="entry name" value="RmlC-like cupins"/>
    <property type="match status" value="1"/>
</dbReference>
<dbReference type="Proteomes" id="UP000571701">
    <property type="component" value="Unassembled WGS sequence"/>
</dbReference>
<dbReference type="EMBL" id="JACFYF010000001">
    <property type="protein sequence ID" value="MBA5761143.1"/>
    <property type="molecule type" value="Genomic_DNA"/>
</dbReference>
<dbReference type="InterPro" id="IPR014710">
    <property type="entry name" value="RmlC-like_jellyroll"/>
</dbReference>
<dbReference type="RefSeq" id="WP_182106077.1">
    <property type="nucleotide sequence ID" value="NZ_JACFYF010000001.1"/>
</dbReference>
<name>A0A7W2FN40_9VIBR</name>
<evidence type="ECO:0000313" key="3">
    <source>
        <dbReference type="Proteomes" id="UP000571701"/>
    </source>
</evidence>
<dbReference type="Pfam" id="PF07883">
    <property type="entry name" value="Cupin_2"/>
    <property type="match status" value="1"/>
</dbReference>
<dbReference type="Gene3D" id="2.60.120.10">
    <property type="entry name" value="Jelly Rolls"/>
    <property type="match status" value="1"/>
</dbReference>